<dbReference type="EMBL" id="BAABIS010000001">
    <property type="protein sequence ID" value="GAA4834677.1"/>
    <property type="molecule type" value="Genomic_DNA"/>
</dbReference>
<dbReference type="PROSITE" id="PS50075">
    <property type="entry name" value="CARRIER"/>
    <property type="match status" value="1"/>
</dbReference>
<dbReference type="SUPFAM" id="SSF47336">
    <property type="entry name" value="ACP-like"/>
    <property type="match status" value="1"/>
</dbReference>
<dbReference type="Proteomes" id="UP001501752">
    <property type="component" value="Unassembled WGS sequence"/>
</dbReference>
<proteinExistence type="predicted"/>
<protein>
    <recommendedName>
        <fullName evidence="1">Carrier domain-containing protein</fullName>
    </recommendedName>
</protein>
<organism evidence="2 3">
    <name type="scientific">Kitasatospora terrestris</name>
    <dbReference type="NCBI Taxonomy" id="258051"/>
    <lineage>
        <taxon>Bacteria</taxon>
        <taxon>Bacillati</taxon>
        <taxon>Actinomycetota</taxon>
        <taxon>Actinomycetes</taxon>
        <taxon>Kitasatosporales</taxon>
        <taxon>Streptomycetaceae</taxon>
        <taxon>Kitasatospora</taxon>
    </lineage>
</organism>
<evidence type="ECO:0000313" key="2">
    <source>
        <dbReference type="EMBL" id="GAA4834677.1"/>
    </source>
</evidence>
<accession>A0ABP9DCK9</accession>
<gene>
    <name evidence="2" type="ORF">GCM10023235_06620</name>
</gene>
<keyword evidence="3" id="KW-1185">Reference proteome</keyword>
<dbReference type="Gene3D" id="1.10.1200.10">
    <property type="entry name" value="ACP-like"/>
    <property type="match status" value="1"/>
</dbReference>
<dbReference type="Pfam" id="PF00550">
    <property type="entry name" value="PP-binding"/>
    <property type="match status" value="1"/>
</dbReference>
<reference evidence="3" key="1">
    <citation type="journal article" date="2019" name="Int. J. Syst. Evol. Microbiol.">
        <title>The Global Catalogue of Microorganisms (GCM) 10K type strain sequencing project: providing services to taxonomists for standard genome sequencing and annotation.</title>
        <authorList>
            <consortium name="The Broad Institute Genomics Platform"/>
            <consortium name="The Broad Institute Genome Sequencing Center for Infectious Disease"/>
            <person name="Wu L."/>
            <person name="Ma J."/>
        </authorList>
    </citation>
    <scope>NUCLEOTIDE SEQUENCE [LARGE SCALE GENOMIC DNA]</scope>
    <source>
        <strain evidence="3">JCM 13006</strain>
    </source>
</reference>
<dbReference type="InterPro" id="IPR036736">
    <property type="entry name" value="ACP-like_sf"/>
</dbReference>
<evidence type="ECO:0000259" key="1">
    <source>
        <dbReference type="PROSITE" id="PS50075"/>
    </source>
</evidence>
<evidence type="ECO:0000313" key="3">
    <source>
        <dbReference type="Proteomes" id="UP001501752"/>
    </source>
</evidence>
<comment type="caution">
    <text evidence="2">The sequence shown here is derived from an EMBL/GenBank/DDBJ whole genome shotgun (WGS) entry which is preliminary data.</text>
</comment>
<feature type="domain" description="Carrier" evidence="1">
    <location>
        <begin position="2"/>
        <end position="79"/>
    </location>
</feature>
<dbReference type="InterPro" id="IPR009081">
    <property type="entry name" value="PP-bd_ACP"/>
</dbReference>
<dbReference type="RefSeq" id="WP_345695228.1">
    <property type="nucleotide sequence ID" value="NZ_BAABIS010000001.1"/>
</dbReference>
<name>A0ABP9DCK9_9ACTN</name>
<sequence>MSSDPPVDRTVIDAWCEALGVPTADLGDDFFASGGHSFAAVQLMTAVESALPITFPLETLFSDNLEAVIKECEARMPTD</sequence>